<sequence>MKLLRYSLIVLACSLQAQVTSSINGFVRDDSNGEPLGYANVFIKETGMGAASAMDGYFVISNVPAGKYEIAVSIIGYEMVTEQIEIISGENLRLEFRLQRTVIEGQTVDVFGEAQKMRQMVEPSRITLDLRTIETAPAFIEPDLFRTVQMLPGVQTLNDFSSALYVRGSTPDQNLIMLDGITVYNPYHLGGIFSTFNTDAIKEADFHAGGFPARYGGRMGAILNVVNREGNTEKFQGNANISIISSKGLLEGPLPKFKGMKGSWMLAGRRTYFDQFFRLFVPKETFEFPYYFYDYQAKVNLDLNNDHRLTYSRFYGDDVLEFSFSDTYEDYDIINDYGESTKETFSIDWPWGNQTNSLTWRWLLSPQLVAKTFVANSRYRFNFDLGFSSEGNWASGSETGSYKDKFSFDFYDVLNDNTVELELSWHGLENHQIMGGLQIKQVKYDLGMEF</sequence>
<keyword evidence="1" id="KW-0732">Signal</keyword>
<dbReference type="InterPro" id="IPR008969">
    <property type="entry name" value="CarboxyPept-like_regulatory"/>
</dbReference>
<feature type="domain" description="TonB-dependent receptor plug" evidence="2">
    <location>
        <begin position="147"/>
        <end position="218"/>
    </location>
</feature>
<evidence type="ECO:0000256" key="1">
    <source>
        <dbReference type="ARBA" id="ARBA00022729"/>
    </source>
</evidence>
<dbReference type="Gene3D" id="2.170.130.10">
    <property type="entry name" value="TonB-dependent receptor, plug domain"/>
    <property type="match status" value="1"/>
</dbReference>
<organism evidence="3">
    <name type="scientific">marine metagenome</name>
    <dbReference type="NCBI Taxonomy" id="408172"/>
    <lineage>
        <taxon>unclassified sequences</taxon>
        <taxon>metagenomes</taxon>
        <taxon>ecological metagenomes</taxon>
    </lineage>
</organism>
<evidence type="ECO:0000259" key="2">
    <source>
        <dbReference type="Pfam" id="PF07715"/>
    </source>
</evidence>
<feature type="non-terminal residue" evidence="3">
    <location>
        <position position="450"/>
    </location>
</feature>
<dbReference type="SUPFAM" id="SSF49464">
    <property type="entry name" value="Carboxypeptidase regulatory domain-like"/>
    <property type="match status" value="1"/>
</dbReference>
<dbReference type="GO" id="GO:0009279">
    <property type="term" value="C:cell outer membrane"/>
    <property type="evidence" value="ECO:0007669"/>
    <property type="project" value="TreeGrafter"/>
</dbReference>
<gene>
    <name evidence="3" type="ORF">METZ01_LOCUS23613</name>
</gene>
<dbReference type="EMBL" id="UINC01001100">
    <property type="protein sequence ID" value="SUZ70759.1"/>
    <property type="molecule type" value="Genomic_DNA"/>
</dbReference>
<dbReference type="InterPro" id="IPR037066">
    <property type="entry name" value="Plug_dom_sf"/>
</dbReference>
<protein>
    <recommendedName>
        <fullName evidence="2">TonB-dependent receptor plug domain-containing protein</fullName>
    </recommendedName>
</protein>
<dbReference type="AlphaFoldDB" id="A0A381PXR0"/>
<dbReference type="PANTHER" id="PTHR30069:SF29">
    <property type="entry name" value="HEMOGLOBIN AND HEMOGLOBIN-HAPTOGLOBIN-BINDING PROTEIN 1-RELATED"/>
    <property type="match status" value="1"/>
</dbReference>
<dbReference type="PANTHER" id="PTHR30069">
    <property type="entry name" value="TONB-DEPENDENT OUTER MEMBRANE RECEPTOR"/>
    <property type="match status" value="1"/>
</dbReference>
<dbReference type="Pfam" id="PF13715">
    <property type="entry name" value="CarbopepD_reg_2"/>
    <property type="match status" value="1"/>
</dbReference>
<accession>A0A381PXR0</accession>
<dbReference type="Pfam" id="PF07715">
    <property type="entry name" value="Plug"/>
    <property type="match status" value="1"/>
</dbReference>
<dbReference type="Gene3D" id="2.60.40.1120">
    <property type="entry name" value="Carboxypeptidase-like, regulatory domain"/>
    <property type="match status" value="1"/>
</dbReference>
<name>A0A381PXR0_9ZZZZ</name>
<dbReference type="SUPFAM" id="SSF56935">
    <property type="entry name" value="Porins"/>
    <property type="match status" value="1"/>
</dbReference>
<dbReference type="GO" id="GO:0015344">
    <property type="term" value="F:siderophore uptake transmembrane transporter activity"/>
    <property type="evidence" value="ECO:0007669"/>
    <property type="project" value="TreeGrafter"/>
</dbReference>
<proteinExistence type="predicted"/>
<evidence type="ECO:0000313" key="3">
    <source>
        <dbReference type="EMBL" id="SUZ70759.1"/>
    </source>
</evidence>
<dbReference type="InterPro" id="IPR039426">
    <property type="entry name" value="TonB-dep_rcpt-like"/>
</dbReference>
<reference evidence="3" key="1">
    <citation type="submission" date="2018-05" db="EMBL/GenBank/DDBJ databases">
        <authorList>
            <person name="Lanie J.A."/>
            <person name="Ng W.-L."/>
            <person name="Kazmierczak K.M."/>
            <person name="Andrzejewski T.M."/>
            <person name="Davidsen T.M."/>
            <person name="Wayne K.J."/>
            <person name="Tettelin H."/>
            <person name="Glass J.I."/>
            <person name="Rusch D."/>
            <person name="Podicherti R."/>
            <person name="Tsui H.-C.T."/>
            <person name="Winkler M.E."/>
        </authorList>
    </citation>
    <scope>NUCLEOTIDE SEQUENCE</scope>
</reference>
<dbReference type="InterPro" id="IPR012910">
    <property type="entry name" value="Plug_dom"/>
</dbReference>
<dbReference type="GO" id="GO:0044718">
    <property type="term" value="P:siderophore transmembrane transport"/>
    <property type="evidence" value="ECO:0007669"/>
    <property type="project" value="TreeGrafter"/>
</dbReference>
<feature type="non-terminal residue" evidence="3">
    <location>
        <position position="1"/>
    </location>
</feature>